<dbReference type="PANTHER" id="PTHR46193">
    <property type="entry name" value="6-PHOSPHOGLUCONATE PHOSPHATASE"/>
    <property type="match status" value="1"/>
</dbReference>
<keyword evidence="5" id="KW-0460">Magnesium</keyword>
<accession>A0ABW0EF29</accession>
<dbReference type="InterPro" id="IPR051600">
    <property type="entry name" value="Beta-PGM-like"/>
</dbReference>
<dbReference type="InterPro" id="IPR023198">
    <property type="entry name" value="PGP-like_dom2"/>
</dbReference>
<evidence type="ECO:0000256" key="2">
    <source>
        <dbReference type="ARBA" id="ARBA00006171"/>
    </source>
</evidence>
<reference evidence="12" key="1">
    <citation type="journal article" date="2019" name="Int. J. Syst. Evol. Microbiol.">
        <title>The Global Catalogue of Microorganisms (GCM) 10K type strain sequencing project: providing services to taxonomists for standard genome sequencing and annotation.</title>
        <authorList>
            <consortium name="The Broad Institute Genomics Platform"/>
            <consortium name="The Broad Institute Genome Sequencing Center for Infectious Disease"/>
            <person name="Wu L."/>
            <person name="Ma J."/>
        </authorList>
    </citation>
    <scope>NUCLEOTIDE SEQUENCE [LARGE SCALE GENOMIC DNA]</scope>
    <source>
        <strain evidence="12">KACC 12602</strain>
    </source>
</reference>
<dbReference type="Gene3D" id="3.40.50.1000">
    <property type="entry name" value="HAD superfamily/HAD-like"/>
    <property type="match status" value="1"/>
</dbReference>
<proteinExistence type="inferred from homology"/>
<evidence type="ECO:0000256" key="1">
    <source>
        <dbReference type="ARBA" id="ARBA00001946"/>
    </source>
</evidence>
<dbReference type="Pfam" id="PF00702">
    <property type="entry name" value="Hydrolase"/>
    <property type="match status" value="1"/>
</dbReference>
<keyword evidence="12" id="KW-1185">Reference proteome</keyword>
<evidence type="ECO:0000313" key="12">
    <source>
        <dbReference type="Proteomes" id="UP001596161"/>
    </source>
</evidence>
<evidence type="ECO:0000256" key="7">
    <source>
        <dbReference type="ARBA" id="ARBA00023277"/>
    </source>
</evidence>
<dbReference type="Gene3D" id="1.10.150.240">
    <property type="entry name" value="Putative phosphatase, domain 2"/>
    <property type="match status" value="1"/>
</dbReference>
<evidence type="ECO:0000256" key="9">
    <source>
        <dbReference type="ARBA" id="ARBA00044968"/>
    </source>
</evidence>
<dbReference type="SFLD" id="SFLDS00003">
    <property type="entry name" value="Haloacid_Dehalogenase"/>
    <property type="match status" value="1"/>
</dbReference>
<name>A0ABW0EF29_9BACT</name>
<dbReference type="InterPro" id="IPR036412">
    <property type="entry name" value="HAD-like_sf"/>
</dbReference>
<evidence type="ECO:0000256" key="3">
    <source>
        <dbReference type="ARBA" id="ARBA00022553"/>
    </source>
</evidence>
<sequence length="258" mass="28737">MLPSEKTAAPDLNELLRQRHIRALIFDLDGVVTQTAKLHAAAWKKMFDEFLQNATQNTGKSQAPFNIENDYPRYLDGISRTEGIRNFLASRNLKIPLGKPEDTFENQTIWGLGNQKNAYYQEIMRQGVDVYEDTVAWIKQKRAEGFRIAIISASKNCREVLRIAGLETLFEVQLDGIEAENRLLKTKPEPDIFLEAAKALNVQTTEAAVFEDARAGVQAGKAGKFGLVVGVNRKDASAGKELLELGADLVITQFPADE</sequence>
<dbReference type="InterPro" id="IPR010976">
    <property type="entry name" value="B-phosphoglucomutase_hydrolase"/>
</dbReference>
<dbReference type="NCBIfam" id="TIGR01509">
    <property type="entry name" value="HAD-SF-IA-v3"/>
    <property type="match status" value="1"/>
</dbReference>
<comment type="cofactor">
    <cofactor evidence="1">
        <name>Mg(2+)</name>
        <dbReference type="ChEBI" id="CHEBI:18420"/>
    </cofactor>
</comment>
<comment type="caution">
    <text evidence="11">The sequence shown here is derived from an EMBL/GenBank/DDBJ whole genome shotgun (WGS) entry which is preliminary data.</text>
</comment>
<dbReference type="InterPro" id="IPR023214">
    <property type="entry name" value="HAD_sf"/>
</dbReference>
<organism evidence="11 12">
    <name type="scientific">Adhaeribacter terreus</name>
    <dbReference type="NCBI Taxonomy" id="529703"/>
    <lineage>
        <taxon>Bacteria</taxon>
        <taxon>Pseudomonadati</taxon>
        <taxon>Bacteroidota</taxon>
        <taxon>Cytophagia</taxon>
        <taxon>Cytophagales</taxon>
        <taxon>Hymenobacteraceae</taxon>
        <taxon>Adhaeribacter</taxon>
    </lineage>
</organism>
<dbReference type="RefSeq" id="WP_378017587.1">
    <property type="nucleotide sequence ID" value="NZ_JBHSKT010000006.1"/>
</dbReference>
<dbReference type="SFLD" id="SFLDG01129">
    <property type="entry name" value="C1.5:_HAD__Beta-PGM__Phosphata"/>
    <property type="match status" value="1"/>
</dbReference>
<evidence type="ECO:0000256" key="5">
    <source>
        <dbReference type="ARBA" id="ARBA00022842"/>
    </source>
</evidence>
<keyword evidence="7" id="KW-0119">Carbohydrate metabolism</keyword>
<dbReference type="Proteomes" id="UP001596161">
    <property type="component" value="Unassembled WGS sequence"/>
</dbReference>
<dbReference type="InterPro" id="IPR006439">
    <property type="entry name" value="HAD-SF_hydro_IA"/>
</dbReference>
<keyword evidence="4" id="KW-0479">Metal-binding</keyword>
<evidence type="ECO:0000256" key="10">
    <source>
        <dbReference type="ARBA" id="ARBA00044991"/>
    </source>
</evidence>
<keyword evidence="3" id="KW-0597">Phosphoprotein</keyword>
<comment type="catalytic activity">
    <reaction evidence="8">
        <text>beta-D-glucose 1-phosphate = beta-D-glucose 6-phosphate</text>
        <dbReference type="Rhea" id="RHEA:20113"/>
        <dbReference type="ChEBI" id="CHEBI:57684"/>
        <dbReference type="ChEBI" id="CHEBI:58247"/>
        <dbReference type="EC" id="5.4.2.6"/>
    </reaction>
</comment>
<keyword evidence="6" id="KW-0413">Isomerase</keyword>
<dbReference type="EC" id="5.4.2.6" evidence="9"/>
<dbReference type="EMBL" id="JBHSKT010000006">
    <property type="protein sequence ID" value="MFC5271220.1"/>
    <property type="molecule type" value="Genomic_DNA"/>
</dbReference>
<evidence type="ECO:0000313" key="11">
    <source>
        <dbReference type="EMBL" id="MFC5271220.1"/>
    </source>
</evidence>
<dbReference type="GO" id="GO:0016787">
    <property type="term" value="F:hydrolase activity"/>
    <property type="evidence" value="ECO:0007669"/>
    <property type="project" value="UniProtKB-KW"/>
</dbReference>
<evidence type="ECO:0000256" key="6">
    <source>
        <dbReference type="ARBA" id="ARBA00023235"/>
    </source>
</evidence>
<dbReference type="PANTHER" id="PTHR46193:SF18">
    <property type="entry name" value="HEXITOL PHOSPHATASE B"/>
    <property type="match status" value="1"/>
</dbReference>
<protein>
    <recommendedName>
        <fullName evidence="10">Beta-phosphoglucomutase</fullName>
        <ecNumber evidence="9">5.4.2.6</ecNumber>
    </recommendedName>
</protein>
<gene>
    <name evidence="11" type="ORF">ACFPIB_11405</name>
</gene>
<comment type="similarity">
    <text evidence="2">Belongs to the HAD-like hydrolase superfamily. CbbY/CbbZ/Gph/YieH family.</text>
</comment>
<dbReference type="NCBIfam" id="TIGR02009">
    <property type="entry name" value="PGMB-YQAB-SF"/>
    <property type="match status" value="1"/>
</dbReference>
<evidence type="ECO:0000256" key="8">
    <source>
        <dbReference type="ARBA" id="ARBA00044926"/>
    </source>
</evidence>
<keyword evidence="11" id="KW-0378">Hydrolase</keyword>
<evidence type="ECO:0000256" key="4">
    <source>
        <dbReference type="ARBA" id="ARBA00022723"/>
    </source>
</evidence>
<dbReference type="SUPFAM" id="SSF56784">
    <property type="entry name" value="HAD-like"/>
    <property type="match status" value="1"/>
</dbReference>